<dbReference type="GO" id="GO:0102096">
    <property type="term" value="F:decaprenyl-N-acetyl-alpha-D-glucosaminyl-pyrophosphate:dTDP-alpha-L-rhamnose rhamnosyltransferase activity"/>
    <property type="evidence" value="ECO:0007669"/>
    <property type="project" value="UniProtKB-EC"/>
</dbReference>
<dbReference type="SUPFAM" id="SSF53448">
    <property type="entry name" value="Nucleotide-diphospho-sugar transferases"/>
    <property type="match status" value="1"/>
</dbReference>
<evidence type="ECO:0000313" key="3">
    <source>
        <dbReference type="Proteomes" id="UP001190002"/>
    </source>
</evidence>
<dbReference type="RefSeq" id="WP_104565348.1">
    <property type="nucleotide sequence ID" value="NZ_CATVXE010000010.1"/>
</dbReference>
<dbReference type="PANTHER" id="PTHR43179:SF10">
    <property type="entry name" value="GLYCOSYL TRANSFERASE"/>
    <property type="match status" value="1"/>
</dbReference>
<keyword evidence="1" id="KW-0328">Glycosyltransferase</keyword>
<sequence length="277" mass="31300">MMNITASIVLYNNALDQVRECIESLQADARVHVLLVDNSEKKGGYASLAGKHVEILDAPGNVGFGRGHNVVLDRLEQVGSAIHLVVNPDIVVKPGCVRALVDTLCQRSDVVLVGPRIVSPDGQLYRSCKLLPTPWNLFARRFAPRQLYAAADARYELHAFRYDRELQVHNLSGAFLAFRSEAFIALRGFDPRYFMYLEDVDICRRAAKLGAVMFLPQAEVVHEHGKGSYRSPRLLREHIRSALLYFNRFGWFVDTERRLLNKETLARVNAMRPLAGR</sequence>
<keyword evidence="4" id="KW-1185">Reference proteome</keyword>
<gene>
    <name evidence="1" type="primary">wbbL</name>
    <name evidence="2" type="ORF">R77569_04675</name>
    <name evidence="1" type="ORF">R77591_02679</name>
</gene>
<comment type="caution">
    <text evidence="1">The sequence shown here is derived from an EMBL/GenBank/DDBJ whole genome shotgun (WGS) entry which is preliminary data.</text>
</comment>
<proteinExistence type="predicted"/>
<dbReference type="Pfam" id="PF13641">
    <property type="entry name" value="Glyco_tranf_2_3"/>
    <property type="match status" value="1"/>
</dbReference>
<protein>
    <submittedName>
        <fullName evidence="1">N-acetylglucosaminyl-diphospho-decaprenol L-rhamnosyltransferase</fullName>
        <ecNumber evidence="1">2.4.1.289</ecNumber>
    </submittedName>
</protein>
<dbReference type="EC" id="2.4.1.289" evidence="1"/>
<evidence type="ECO:0000313" key="4">
    <source>
        <dbReference type="Proteomes" id="UP001190452"/>
    </source>
</evidence>
<dbReference type="Proteomes" id="UP001190002">
    <property type="component" value="Unassembled WGS sequence"/>
</dbReference>
<dbReference type="EMBL" id="CATVXE010000010">
    <property type="protein sequence ID" value="CAJ0685291.1"/>
    <property type="molecule type" value="Genomic_DNA"/>
</dbReference>
<evidence type="ECO:0000313" key="1">
    <source>
        <dbReference type="EMBL" id="CAJ0685291.1"/>
    </source>
</evidence>
<name>A0AAD2APS4_9RALS</name>
<dbReference type="Gene3D" id="3.90.550.10">
    <property type="entry name" value="Spore Coat Polysaccharide Biosynthesis Protein SpsA, Chain A"/>
    <property type="match status" value="1"/>
</dbReference>
<reference evidence="1 4" key="1">
    <citation type="submission" date="2023-07" db="EMBL/GenBank/DDBJ databases">
        <authorList>
            <person name="Peeters C."/>
        </authorList>
    </citation>
    <scope>NUCLEOTIDE SEQUENCE</scope>
    <source>
        <strain evidence="2 4">R-77569</strain>
        <strain evidence="1">R-77591</strain>
    </source>
</reference>
<organism evidence="1 3">
    <name type="scientific">Ralstonia mannitolilytica</name>
    <dbReference type="NCBI Taxonomy" id="105219"/>
    <lineage>
        <taxon>Bacteria</taxon>
        <taxon>Pseudomonadati</taxon>
        <taxon>Pseudomonadota</taxon>
        <taxon>Betaproteobacteria</taxon>
        <taxon>Burkholderiales</taxon>
        <taxon>Burkholderiaceae</taxon>
        <taxon>Ralstonia</taxon>
    </lineage>
</organism>
<dbReference type="EMBL" id="CAUDKV010000029">
    <property type="protein sequence ID" value="CAJ0897200.1"/>
    <property type="molecule type" value="Genomic_DNA"/>
</dbReference>
<dbReference type="InterPro" id="IPR029044">
    <property type="entry name" value="Nucleotide-diphossugar_trans"/>
</dbReference>
<dbReference type="AlphaFoldDB" id="A0AAD2APS4"/>
<keyword evidence="1" id="KW-0808">Transferase</keyword>
<evidence type="ECO:0000313" key="2">
    <source>
        <dbReference type="EMBL" id="CAJ0897200.1"/>
    </source>
</evidence>
<dbReference type="PANTHER" id="PTHR43179">
    <property type="entry name" value="RHAMNOSYLTRANSFERASE WBBL"/>
    <property type="match status" value="1"/>
</dbReference>
<accession>A0AAD2APS4</accession>
<dbReference type="CDD" id="cd04186">
    <property type="entry name" value="GT_2_like_c"/>
    <property type="match status" value="1"/>
</dbReference>
<dbReference type="Proteomes" id="UP001190452">
    <property type="component" value="Unassembled WGS sequence"/>
</dbReference>